<accession>A0A840N709</accession>
<reference evidence="2 3" key="1">
    <citation type="submission" date="2020-08" db="EMBL/GenBank/DDBJ databases">
        <title>Sequencing the genomes of 1000 actinobacteria strains.</title>
        <authorList>
            <person name="Klenk H.-P."/>
        </authorList>
    </citation>
    <scope>NUCLEOTIDE SEQUENCE [LARGE SCALE GENOMIC DNA]</scope>
    <source>
        <strain evidence="2 3">DSM 45582</strain>
    </source>
</reference>
<protein>
    <submittedName>
        <fullName evidence="2">Uncharacterized protein</fullName>
    </submittedName>
</protein>
<organism evidence="2 3">
    <name type="scientific">Saccharopolyspora gloriosae</name>
    <dbReference type="NCBI Taxonomy" id="455344"/>
    <lineage>
        <taxon>Bacteria</taxon>
        <taxon>Bacillati</taxon>
        <taxon>Actinomycetota</taxon>
        <taxon>Actinomycetes</taxon>
        <taxon>Pseudonocardiales</taxon>
        <taxon>Pseudonocardiaceae</taxon>
        <taxon>Saccharopolyspora</taxon>
    </lineage>
</organism>
<comment type="caution">
    <text evidence="2">The sequence shown here is derived from an EMBL/GenBank/DDBJ whole genome shotgun (WGS) entry which is preliminary data.</text>
</comment>
<dbReference type="RefSeq" id="WP_184476961.1">
    <property type="nucleotide sequence ID" value="NZ_JACHIV010000001.1"/>
</dbReference>
<dbReference type="AlphaFoldDB" id="A0A840N709"/>
<feature type="region of interest" description="Disordered" evidence="1">
    <location>
        <begin position="1"/>
        <end position="38"/>
    </location>
</feature>
<dbReference type="EMBL" id="JACHIV010000001">
    <property type="protein sequence ID" value="MBB5067434.1"/>
    <property type="molecule type" value="Genomic_DNA"/>
</dbReference>
<proteinExistence type="predicted"/>
<sequence>MRDDSERHAPGSIDEREVILPSPRNQPDADPAPQSALSVRSGLEDLRVRIAALVEAVHQLPATGLELDEAQWRIDELAQEINRPYPSRPRVRSRWLRLAPLLRELDAALPVAATGRMIDDAF</sequence>
<dbReference type="Proteomes" id="UP000580474">
    <property type="component" value="Unassembled WGS sequence"/>
</dbReference>
<keyword evidence="3" id="KW-1185">Reference proteome</keyword>
<evidence type="ECO:0000256" key="1">
    <source>
        <dbReference type="SAM" id="MobiDB-lite"/>
    </source>
</evidence>
<evidence type="ECO:0000313" key="2">
    <source>
        <dbReference type="EMBL" id="MBB5067434.1"/>
    </source>
</evidence>
<name>A0A840N709_9PSEU</name>
<feature type="compositionally biased region" description="Basic and acidic residues" evidence="1">
    <location>
        <begin position="1"/>
        <end position="18"/>
    </location>
</feature>
<evidence type="ECO:0000313" key="3">
    <source>
        <dbReference type="Proteomes" id="UP000580474"/>
    </source>
</evidence>
<gene>
    <name evidence="2" type="ORF">BJ969_000522</name>
</gene>